<dbReference type="Gramene" id="PHT89650">
    <property type="protein sequence ID" value="PHT89650"/>
    <property type="gene ID" value="T459_04763"/>
</dbReference>
<accession>A0A2G3A630</accession>
<name>A0A2G3A630_CAPAN</name>
<evidence type="ECO:0008006" key="4">
    <source>
        <dbReference type="Google" id="ProtNLM"/>
    </source>
</evidence>
<dbReference type="Proteomes" id="UP000222542">
    <property type="component" value="Unassembled WGS sequence"/>
</dbReference>
<dbReference type="EMBL" id="AYRZ02000002">
    <property type="protein sequence ID" value="PHT89650.1"/>
    <property type="molecule type" value="Genomic_DNA"/>
</dbReference>
<evidence type="ECO:0000313" key="2">
    <source>
        <dbReference type="EMBL" id="PHT89650.1"/>
    </source>
</evidence>
<proteinExistence type="predicted"/>
<feature type="signal peptide" evidence="1">
    <location>
        <begin position="1"/>
        <end position="23"/>
    </location>
</feature>
<protein>
    <recommendedName>
        <fullName evidence="4">Cystatin domain-containing protein</fullName>
    </recommendedName>
</protein>
<reference evidence="2 3" key="2">
    <citation type="journal article" date="2017" name="Genome Biol.">
        <title>New reference genome sequences of hot pepper reveal the massive evolution of plant disease-resistance genes by retroduplication.</title>
        <authorList>
            <person name="Kim S."/>
            <person name="Park J."/>
            <person name="Yeom S.I."/>
            <person name="Kim Y.M."/>
            <person name="Seo E."/>
            <person name="Kim K.T."/>
            <person name="Kim M.S."/>
            <person name="Lee J.M."/>
            <person name="Cheong K."/>
            <person name="Shin H.S."/>
            <person name="Kim S.B."/>
            <person name="Han K."/>
            <person name="Lee J."/>
            <person name="Park M."/>
            <person name="Lee H.A."/>
            <person name="Lee H.Y."/>
            <person name="Lee Y."/>
            <person name="Oh S."/>
            <person name="Lee J.H."/>
            <person name="Choi E."/>
            <person name="Choi E."/>
            <person name="Lee S.E."/>
            <person name="Jeon J."/>
            <person name="Kim H."/>
            <person name="Choi G."/>
            <person name="Song H."/>
            <person name="Lee J."/>
            <person name="Lee S.C."/>
            <person name="Kwon J.K."/>
            <person name="Lee H.Y."/>
            <person name="Koo N."/>
            <person name="Hong Y."/>
            <person name="Kim R.W."/>
            <person name="Kang W.H."/>
            <person name="Huh J.H."/>
            <person name="Kang B.C."/>
            <person name="Yang T.J."/>
            <person name="Lee Y.H."/>
            <person name="Bennetzen J.L."/>
            <person name="Choi D."/>
        </authorList>
    </citation>
    <scope>NUCLEOTIDE SEQUENCE [LARGE SCALE GENOMIC DNA]</scope>
    <source>
        <strain evidence="3">cv. CM334</strain>
    </source>
</reference>
<keyword evidence="1" id="KW-0732">Signal</keyword>
<reference evidence="2 3" key="1">
    <citation type="journal article" date="2014" name="Nat. Genet.">
        <title>Genome sequence of the hot pepper provides insights into the evolution of pungency in Capsicum species.</title>
        <authorList>
            <person name="Kim S."/>
            <person name="Park M."/>
            <person name="Yeom S.I."/>
            <person name="Kim Y.M."/>
            <person name="Lee J.M."/>
            <person name="Lee H.A."/>
            <person name="Seo E."/>
            <person name="Choi J."/>
            <person name="Cheong K."/>
            <person name="Kim K.T."/>
            <person name="Jung K."/>
            <person name="Lee G.W."/>
            <person name="Oh S.K."/>
            <person name="Bae C."/>
            <person name="Kim S.B."/>
            <person name="Lee H.Y."/>
            <person name="Kim S.Y."/>
            <person name="Kim M.S."/>
            <person name="Kang B.C."/>
            <person name="Jo Y.D."/>
            <person name="Yang H.B."/>
            <person name="Jeong H.J."/>
            <person name="Kang W.H."/>
            <person name="Kwon J.K."/>
            <person name="Shin C."/>
            <person name="Lim J.Y."/>
            <person name="Park J.H."/>
            <person name="Huh J.H."/>
            <person name="Kim J.S."/>
            <person name="Kim B.D."/>
            <person name="Cohen O."/>
            <person name="Paran I."/>
            <person name="Suh M.C."/>
            <person name="Lee S.B."/>
            <person name="Kim Y.K."/>
            <person name="Shin Y."/>
            <person name="Noh S.J."/>
            <person name="Park J."/>
            <person name="Seo Y.S."/>
            <person name="Kwon S.Y."/>
            <person name="Kim H.A."/>
            <person name="Park J.M."/>
            <person name="Kim H.J."/>
            <person name="Choi S.B."/>
            <person name="Bosland P.W."/>
            <person name="Reeves G."/>
            <person name="Jo S.H."/>
            <person name="Lee B.W."/>
            <person name="Cho H.T."/>
            <person name="Choi H.S."/>
            <person name="Lee M.S."/>
            <person name="Yu Y."/>
            <person name="Do Choi Y."/>
            <person name="Park B.S."/>
            <person name="van Deynze A."/>
            <person name="Ashrafi H."/>
            <person name="Hill T."/>
            <person name="Kim W.T."/>
            <person name="Pai H.S."/>
            <person name="Ahn H.K."/>
            <person name="Yeam I."/>
            <person name="Giovannoni J.J."/>
            <person name="Rose J.K."/>
            <person name="Sorensen I."/>
            <person name="Lee S.J."/>
            <person name="Kim R.W."/>
            <person name="Choi I.Y."/>
            <person name="Choi B.S."/>
            <person name="Lim J.S."/>
            <person name="Lee Y.H."/>
            <person name="Choi D."/>
        </authorList>
    </citation>
    <scope>NUCLEOTIDE SEQUENCE [LARGE SCALE GENOMIC DNA]</scope>
    <source>
        <strain evidence="3">cv. CM334</strain>
    </source>
</reference>
<organism evidence="2 3">
    <name type="scientific">Capsicum annuum</name>
    <name type="common">Capsicum pepper</name>
    <dbReference type="NCBI Taxonomy" id="4072"/>
    <lineage>
        <taxon>Eukaryota</taxon>
        <taxon>Viridiplantae</taxon>
        <taxon>Streptophyta</taxon>
        <taxon>Embryophyta</taxon>
        <taxon>Tracheophyta</taxon>
        <taxon>Spermatophyta</taxon>
        <taxon>Magnoliopsida</taxon>
        <taxon>eudicotyledons</taxon>
        <taxon>Gunneridae</taxon>
        <taxon>Pentapetalae</taxon>
        <taxon>asterids</taxon>
        <taxon>lamiids</taxon>
        <taxon>Solanales</taxon>
        <taxon>Solanaceae</taxon>
        <taxon>Solanoideae</taxon>
        <taxon>Capsiceae</taxon>
        <taxon>Capsicum</taxon>
    </lineage>
</organism>
<gene>
    <name evidence="2" type="ORF">T459_04763</name>
</gene>
<keyword evidence="3" id="KW-1185">Reference proteome</keyword>
<evidence type="ECO:0000256" key="1">
    <source>
        <dbReference type="SAM" id="SignalP"/>
    </source>
</evidence>
<feature type="chain" id="PRO_5013901818" description="Cystatin domain-containing protein" evidence="1">
    <location>
        <begin position="24"/>
        <end position="119"/>
    </location>
</feature>
<sequence length="119" mass="13343">MVKNITTLMVIILGIQMARRCTSDIRKSITACKYHSPLKTLSDEGHSQLVLTSGTDANNKFVENLTVNTSFAAGMWCYITFIATDADDLNAPKTFQALAWWGIDGKREVEFRRLKKPSD</sequence>
<evidence type="ECO:0000313" key="3">
    <source>
        <dbReference type="Proteomes" id="UP000222542"/>
    </source>
</evidence>
<dbReference type="AlphaFoldDB" id="A0A2G3A630"/>
<comment type="caution">
    <text evidence="2">The sequence shown here is derived from an EMBL/GenBank/DDBJ whole genome shotgun (WGS) entry which is preliminary data.</text>
</comment>